<accession>A0AAV7MV82</accession>
<keyword evidence="2" id="KW-1185">Reference proteome</keyword>
<comment type="caution">
    <text evidence="1">The sequence shown here is derived from an EMBL/GenBank/DDBJ whole genome shotgun (WGS) entry which is preliminary data.</text>
</comment>
<reference evidence="1" key="1">
    <citation type="journal article" date="2022" name="bioRxiv">
        <title>Sequencing and chromosome-scale assembly of the giantPleurodeles waltlgenome.</title>
        <authorList>
            <person name="Brown T."/>
            <person name="Elewa A."/>
            <person name="Iarovenko S."/>
            <person name="Subramanian E."/>
            <person name="Araus A.J."/>
            <person name="Petzold A."/>
            <person name="Susuki M."/>
            <person name="Suzuki K.-i.T."/>
            <person name="Hayashi T."/>
            <person name="Toyoda A."/>
            <person name="Oliveira C."/>
            <person name="Osipova E."/>
            <person name="Leigh N.D."/>
            <person name="Simon A."/>
            <person name="Yun M.H."/>
        </authorList>
    </citation>
    <scope>NUCLEOTIDE SEQUENCE</scope>
    <source>
        <strain evidence="1">20211129_DDA</strain>
        <tissue evidence="1">Liver</tissue>
    </source>
</reference>
<name>A0AAV7MV82_PLEWA</name>
<dbReference type="EMBL" id="JANPWB010000013">
    <property type="protein sequence ID" value="KAJ1107152.1"/>
    <property type="molecule type" value="Genomic_DNA"/>
</dbReference>
<evidence type="ECO:0000313" key="1">
    <source>
        <dbReference type="EMBL" id="KAJ1107152.1"/>
    </source>
</evidence>
<organism evidence="1 2">
    <name type="scientific">Pleurodeles waltl</name>
    <name type="common">Iberian ribbed newt</name>
    <dbReference type="NCBI Taxonomy" id="8319"/>
    <lineage>
        <taxon>Eukaryota</taxon>
        <taxon>Metazoa</taxon>
        <taxon>Chordata</taxon>
        <taxon>Craniata</taxon>
        <taxon>Vertebrata</taxon>
        <taxon>Euteleostomi</taxon>
        <taxon>Amphibia</taxon>
        <taxon>Batrachia</taxon>
        <taxon>Caudata</taxon>
        <taxon>Salamandroidea</taxon>
        <taxon>Salamandridae</taxon>
        <taxon>Pleurodelinae</taxon>
        <taxon>Pleurodeles</taxon>
    </lineage>
</organism>
<dbReference type="AlphaFoldDB" id="A0AAV7MV82"/>
<evidence type="ECO:0000313" key="2">
    <source>
        <dbReference type="Proteomes" id="UP001066276"/>
    </source>
</evidence>
<gene>
    <name evidence="1" type="ORF">NDU88_004545</name>
</gene>
<sequence length="112" mass="12302">MVGCSSRAERWSCYLVSGRRQRLKVKAFFFNVRVAPKCGELTGEWGNWSGMLVSCNPGVAKSMQRGSTYYPPGEQGQRQHKRVCRNGKKNIQRVGEEGCSGGGGGGWQNGKT</sequence>
<dbReference type="Proteomes" id="UP001066276">
    <property type="component" value="Chromosome 9"/>
</dbReference>
<protein>
    <submittedName>
        <fullName evidence="1">Uncharacterized protein</fullName>
    </submittedName>
</protein>
<proteinExistence type="predicted"/>